<feature type="compositionally biased region" description="Acidic residues" evidence="10">
    <location>
        <begin position="400"/>
        <end position="411"/>
    </location>
</feature>
<gene>
    <name evidence="12" type="ORF">PECUL_23A001983</name>
</gene>
<dbReference type="GO" id="GO:2000779">
    <property type="term" value="P:regulation of double-strand break repair"/>
    <property type="evidence" value="ECO:0007669"/>
    <property type="project" value="TreeGrafter"/>
</dbReference>
<comment type="function">
    <text evidence="7">Involved in chromatin organization.</text>
</comment>
<dbReference type="AlphaFoldDB" id="A0AAD1W2R8"/>
<evidence type="ECO:0000313" key="12">
    <source>
        <dbReference type="EMBL" id="CAH2284434.1"/>
    </source>
</evidence>
<evidence type="ECO:0000256" key="3">
    <source>
        <dbReference type="ARBA" id="ARBA00022765"/>
    </source>
</evidence>
<dbReference type="GO" id="GO:0006325">
    <property type="term" value="P:chromatin organization"/>
    <property type="evidence" value="ECO:0007669"/>
    <property type="project" value="UniProtKB-KW"/>
</dbReference>
<comment type="subcellular location">
    <subcellularLocation>
        <location evidence="1">Nucleus</location>
    </subcellularLocation>
</comment>
<feature type="compositionally biased region" description="Acidic residues" evidence="10">
    <location>
        <begin position="120"/>
        <end position="141"/>
    </location>
</feature>
<dbReference type="Pfam" id="PF02037">
    <property type="entry name" value="SAP"/>
    <property type="match status" value="1"/>
</dbReference>
<evidence type="ECO:0000256" key="1">
    <source>
        <dbReference type="ARBA" id="ARBA00004123"/>
    </source>
</evidence>
<dbReference type="GO" id="GO:0005634">
    <property type="term" value="C:nucleus"/>
    <property type="evidence" value="ECO:0007669"/>
    <property type="project" value="UniProtKB-SubCell"/>
</dbReference>
<dbReference type="PANTHER" id="PTHR13468:SF1">
    <property type="entry name" value="PROTEIN DEK"/>
    <property type="match status" value="1"/>
</dbReference>
<evidence type="ECO:0000259" key="11">
    <source>
        <dbReference type="PROSITE" id="PS51998"/>
    </source>
</evidence>
<feature type="region of interest" description="Disordered" evidence="10">
    <location>
        <begin position="17"/>
        <end position="148"/>
    </location>
</feature>
<dbReference type="InterPro" id="IPR036361">
    <property type="entry name" value="SAP_dom_sf"/>
</dbReference>
<evidence type="ECO:0000256" key="2">
    <source>
        <dbReference type="ARBA" id="ARBA00022553"/>
    </source>
</evidence>
<organism evidence="12 13">
    <name type="scientific">Pelobates cultripes</name>
    <name type="common">Western spadefoot toad</name>
    <dbReference type="NCBI Taxonomy" id="61616"/>
    <lineage>
        <taxon>Eukaryota</taxon>
        <taxon>Metazoa</taxon>
        <taxon>Chordata</taxon>
        <taxon>Craniata</taxon>
        <taxon>Vertebrata</taxon>
        <taxon>Euteleostomi</taxon>
        <taxon>Amphibia</taxon>
        <taxon>Batrachia</taxon>
        <taxon>Anura</taxon>
        <taxon>Pelobatoidea</taxon>
        <taxon>Pelobatidae</taxon>
        <taxon>Pelobates</taxon>
    </lineage>
</organism>
<feature type="compositionally biased region" description="Basic and acidic residues" evidence="10">
    <location>
        <begin position="93"/>
        <end position="110"/>
    </location>
</feature>
<dbReference type="PROSITE" id="PS51998">
    <property type="entry name" value="DEK_C"/>
    <property type="match status" value="1"/>
</dbReference>
<dbReference type="EMBL" id="OW240915">
    <property type="protein sequence ID" value="CAH2284434.1"/>
    <property type="molecule type" value="Genomic_DNA"/>
</dbReference>
<proteinExistence type="predicted"/>
<keyword evidence="2" id="KW-0597">Phosphoprotein</keyword>
<evidence type="ECO:0000256" key="9">
    <source>
        <dbReference type="ARBA" id="ARBA00074520"/>
    </source>
</evidence>
<evidence type="ECO:0000256" key="7">
    <source>
        <dbReference type="ARBA" id="ARBA00056057"/>
    </source>
</evidence>
<keyword evidence="5" id="KW-0238">DNA-binding</keyword>
<evidence type="ECO:0000256" key="5">
    <source>
        <dbReference type="ARBA" id="ARBA00023125"/>
    </source>
</evidence>
<sequence>MENPLWRREADCSATIHLTSSPYHRDQRPTRGVHPEKAYPSIDPNITQPAPEHSGLSGTRRPGDPAIRNHGKFWTFSSPQIRNMDFEEASETLPKEESESTEKPAEEKTTGDAANGSEAEGNEEEDEEEEDDDEEEEDEDEKKEKSLIVEGKREKKKVERLSLEMTIVKKEPVLTEGKGQKLYDIERIQYFLRKKKCEELRPLHRLLFNRLGTVNLVKKNIGQFNGFPFDKDSELYKKKEDMLKKFKKSELKNICGVLDLEKSGVNSELISKIMNFLMEPKSTGKSLPKSKAKPQKSGKKERSSSGSARKSKNSKSNVILSDESSSEDEKKDKEESSEEEKESDEEEEPPKKTSKKEKPKPKSTPKSKKATKSSNVKKADSSTTNKKSTGSSKKEKVVESESESDDSSDDEPLIKKLKKPPTDDELRETVKKLLADANLEDVTMKQICKKVNESYPNYDLSPRKKFIKATVMELIS</sequence>
<feature type="domain" description="DEK-C" evidence="11">
    <location>
        <begin position="420"/>
        <end position="476"/>
    </location>
</feature>
<feature type="compositionally biased region" description="Basic residues" evidence="10">
    <location>
        <begin position="352"/>
        <end position="371"/>
    </location>
</feature>
<evidence type="ECO:0000256" key="4">
    <source>
        <dbReference type="ARBA" id="ARBA00022853"/>
    </source>
</evidence>
<dbReference type="GO" id="GO:0042393">
    <property type="term" value="F:histone binding"/>
    <property type="evidence" value="ECO:0007669"/>
    <property type="project" value="TreeGrafter"/>
</dbReference>
<evidence type="ECO:0000256" key="6">
    <source>
        <dbReference type="ARBA" id="ARBA00023242"/>
    </source>
</evidence>
<evidence type="ECO:0000313" key="13">
    <source>
        <dbReference type="Proteomes" id="UP001295444"/>
    </source>
</evidence>
<keyword evidence="3" id="KW-0013">ADP-ribosylation</keyword>
<feature type="compositionally biased region" description="Acidic residues" evidence="10">
    <location>
        <begin position="335"/>
        <end position="348"/>
    </location>
</feature>
<comment type="subunit">
    <text evidence="8">Found in a mRNA splicing-dependent exon junction complex (EJC) with DEK, RBM8A, RNPS1, SRRM1 and ALYREF/THOC4. Interacts with histones H2A, H2B, H3, H4, acetylated histone H4, non-phosphorylated DAXX and HDAC2. Component of the B-WICH complex, at least composed of SMARCA5/SNF2H, BAZ1B/WSTF, SF3B1, DEK, MYO1C, ERCC6, MYBBP1A and DDX21. Binds DNA.</text>
</comment>
<protein>
    <recommendedName>
        <fullName evidence="9">Protein DEK</fullName>
    </recommendedName>
</protein>
<dbReference type="PANTHER" id="PTHR13468">
    <property type="entry name" value="DEK PROTEIN"/>
    <property type="match status" value="1"/>
</dbReference>
<feature type="region of interest" description="Disordered" evidence="10">
    <location>
        <begin position="281"/>
        <end position="426"/>
    </location>
</feature>
<accession>A0AAD1W2R8</accession>
<name>A0AAD1W2R8_PELCU</name>
<dbReference type="InterPro" id="IPR044198">
    <property type="entry name" value="DEK"/>
</dbReference>
<dbReference type="SUPFAM" id="SSF109715">
    <property type="entry name" value="DEK C-terminal domain"/>
    <property type="match status" value="1"/>
</dbReference>
<keyword evidence="13" id="KW-1185">Reference proteome</keyword>
<keyword evidence="6" id="KW-0539">Nucleus</keyword>
<dbReference type="Pfam" id="PF08766">
    <property type="entry name" value="DEK_C"/>
    <property type="match status" value="1"/>
</dbReference>
<feature type="compositionally biased region" description="Basic residues" evidence="10">
    <location>
        <begin position="288"/>
        <end position="297"/>
    </location>
</feature>
<dbReference type="Proteomes" id="UP001295444">
    <property type="component" value="Chromosome 04"/>
</dbReference>
<evidence type="ECO:0000256" key="10">
    <source>
        <dbReference type="SAM" id="MobiDB-lite"/>
    </source>
</evidence>
<reference evidence="12" key="1">
    <citation type="submission" date="2022-03" db="EMBL/GenBank/DDBJ databases">
        <authorList>
            <person name="Alioto T."/>
            <person name="Alioto T."/>
            <person name="Gomez Garrido J."/>
        </authorList>
    </citation>
    <scope>NUCLEOTIDE SEQUENCE</scope>
</reference>
<feature type="compositionally biased region" description="Low complexity" evidence="10">
    <location>
        <begin position="304"/>
        <end position="323"/>
    </location>
</feature>
<dbReference type="SUPFAM" id="SSF68906">
    <property type="entry name" value="SAP domain"/>
    <property type="match status" value="1"/>
</dbReference>
<dbReference type="SMART" id="SM00513">
    <property type="entry name" value="SAP"/>
    <property type="match status" value="1"/>
</dbReference>
<dbReference type="InterPro" id="IPR014876">
    <property type="entry name" value="DEK_C"/>
</dbReference>
<evidence type="ECO:0000256" key="8">
    <source>
        <dbReference type="ARBA" id="ARBA00064832"/>
    </source>
</evidence>
<dbReference type="InterPro" id="IPR003034">
    <property type="entry name" value="SAP_dom"/>
</dbReference>
<dbReference type="FunFam" id="1.10.10.60:FF:000148">
    <property type="entry name" value="Dek, isoform B"/>
    <property type="match status" value="1"/>
</dbReference>
<feature type="compositionally biased region" description="Low complexity" evidence="10">
    <location>
        <begin position="381"/>
        <end position="391"/>
    </location>
</feature>
<feature type="compositionally biased region" description="Basic and acidic residues" evidence="10">
    <location>
        <begin position="23"/>
        <end position="37"/>
    </location>
</feature>
<dbReference type="GO" id="GO:0003677">
    <property type="term" value="F:DNA binding"/>
    <property type="evidence" value="ECO:0007669"/>
    <property type="project" value="UniProtKB-KW"/>
</dbReference>
<dbReference type="Gene3D" id="1.10.10.60">
    <property type="entry name" value="Homeodomain-like"/>
    <property type="match status" value="1"/>
</dbReference>
<keyword evidence="4" id="KW-0156">Chromatin regulator</keyword>